<dbReference type="Pfam" id="PF01061">
    <property type="entry name" value="ABC2_membrane"/>
    <property type="match status" value="1"/>
</dbReference>
<evidence type="ECO:0000256" key="2">
    <source>
        <dbReference type="ARBA" id="ARBA00022448"/>
    </source>
</evidence>
<dbReference type="Pfam" id="PF00005">
    <property type="entry name" value="ABC_tran"/>
    <property type="match status" value="1"/>
</dbReference>
<organism evidence="10 11">
    <name type="scientific">Natronoflexus pectinivorans</name>
    <dbReference type="NCBI Taxonomy" id="682526"/>
    <lineage>
        <taxon>Bacteria</taxon>
        <taxon>Pseudomonadati</taxon>
        <taxon>Bacteroidota</taxon>
        <taxon>Bacteroidia</taxon>
        <taxon>Marinilabiliales</taxon>
        <taxon>Marinilabiliaceae</taxon>
        <taxon>Natronoflexus</taxon>
    </lineage>
</organism>
<dbReference type="SUPFAM" id="SSF52540">
    <property type="entry name" value="P-loop containing nucleoside triphosphate hydrolases"/>
    <property type="match status" value="1"/>
</dbReference>
<evidence type="ECO:0000256" key="4">
    <source>
        <dbReference type="ARBA" id="ARBA00022741"/>
    </source>
</evidence>
<gene>
    <name evidence="10" type="ORF">EV194_1031</name>
</gene>
<dbReference type="GO" id="GO:0016887">
    <property type="term" value="F:ATP hydrolysis activity"/>
    <property type="evidence" value="ECO:0007669"/>
    <property type="project" value="InterPro"/>
</dbReference>
<dbReference type="AlphaFoldDB" id="A0A4V6NMR1"/>
<comment type="caution">
    <text evidence="10">The sequence shown here is derived from an EMBL/GenBank/DDBJ whole genome shotgun (WGS) entry which is preliminary data.</text>
</comment>
<accession>A0A4V6NMR1</accession>
<evidence type="ECO:0000256" key="6">
    <source>
        <dbReference type="ARBA" id="ARBA00022989"/>
    </source>
</evidence>
<dbReference type="InterPro" id="IPR027417">
    <property type="entry name" value="P-loop_NTPase"/>
</dbReference>
<dbReference type="SMART" id="SM00382">
    <property type="entry name" value="AAA"/>
    <property type="match status" value="1"/>
</dbReference>
<dbReference type="OrthoDB" id="9804819at2"/>
<feature type="transmembrane region" description="Helical" evidence="8">
    <location>
        <begin position="665"/>
        <end position="689"/>
    </location>
</feature>
<dbReference type="InterPro" id="IPR013525">
    <property type="entry name" value="ABC2_TM"/>
</dbReference>
<feature type="transmembrane region" description="Helical" evidence="8">
    <location>
        <begin position="980"/>
        <end position="1002"/>
    </location>
</feature>
<feature type="transmembrane region" description="Helical" evidence="8">
    <location>
        <begin position="701"/>
        <end position="719"/>
    </location>
</feature>
<proteinExistence type="predicted"/>
<keyword evidence="5" id="KW-0067">ATP-binding</keyword>
<evidence type="ECO:0000256" key="1">
    <source>
        <dbReference type="ARBA" id="ARBA00004141"/>
    </source>
</evidence>
<dbReference type="EMBL" id="SLWK01000003">
    <property type="protein sequence ID" value="TCO09090.1"/>
    <property type="molecule type" value="Genomic_DNA"/>
</dbReference>
<evidence type="ECO:0000256" key="8">
    <source>
        <dbReference type="SAM" id="Phobius"/>
    </source>
</evidence>
<evidence type="ECO:0000313" key="11">
    <source>
        <dbReference type="Proteomes" id="UP000295221"/>
    </source>
</evidence>
<dbReference type="InterPro" id="IPR017871">
    <property type="entry name" value="ABC_transporter-like_CS"/>
</dbReference>
<evidence type="ECO:0000259" key="9">
    <source>
        <dbReference type="PROSITE" id="PS50893"/>
    </source>
</evidence>
<comment type="subcellular location">
    <subcellularLocation>
        <location evidence="1">Membrane</location>
        <topology evidence="1">Multi-pass membrane protein</topology>
    </subcellularLocation>
</comment>
<dbReference type="GO" id="GO:0016020">
    <property type="term" value="C:membrane"/>
    <property type="evidence" value="ECO:0007669"/>
    <property type="project" value="UniProtKB-SubCell"/>
</dbReference>
<sequence>MSEGILKALMQLFALVSSPNQNEENRHNVVRDYLTQQLNNQRVEEYLTIYENFLLEQETRLKEKSRIKKRFAASSVKVLRIATRINEELTHYQKLIVIIQLLEFLNSGIKGIAETELEFANTIADTFNINSHEYLEIFAFITDDFKSQTPGNNVLIVSGKESHKGKQGYLYREHLRNELRILNIHSGNLLIIKSQKGSDLTINGQLIQPKKIHFMRPGSSLRHIRITPITYTDIASRFYKPGHKEPMQFDVDNILFKYAGSETGLHPLSFTSESGSLVGIMGDSGAGKTTLINLLTGIFTPQSGSVTINGQDIHENQDKTKGLIGYVSQDDLLMEDLTVYQNLFFNAQLCFDHLTTQNIRRKVLSLLKTLGLYEIRDMKVGSPLDKKISGGQRKRLNIALELIREPAVMFMDEPTSGLSSRDSENIMDLLKELALKGKLIFVVIHQPSSDIFKMFDQLLVLDSGGYLIYNGDAVEAINFFKGCINHINRDESECPLCGNVSPEQILTIINNHVLDEYGNPTDTRKVTAEEWYRTYNNSLATTKKQKPHKPEELPDISFHIPNRLKQFLIFLKRDVYSKLANKQYLVINLLESPMLAIILASMILYFDVGADGAGSYIFFHNPNLTVYIIIAVIIAIFIGLSVSAEEIINDRKILKREAFLDLSRLSYLFSKVFILAILSAIQTGLFVLVGNSIMQIENMGMAYWMTLFSSAVFANLLGLNISDSFKKTVNIYILIPFLIIPQLILSGVFVSYDQLNPKLSSTRSIPWYGELITARWAFEGLAVHQFKNNEYQQQFYVYERLKSQATYKKDFWYSELNNLSNRLPRVAEKEQQEILKLFYNEFTKLNKREIQDLYFDTSIIFTATLDDEFIMEIQEFLSRVRTYYINLYNRADEAHEDRRRKLIENQGNEYLTYLRNKHHNDNLERFVRRSNDIFANRVIRYDNQLIQKFDPIYMDPQFQLVKAHFLAPTKNIGNKNFDTYWVNLAVIWIFNISLFILLYAGLFRKGMNKSISFKNKITKKSDFKG</sequence>
<evidence type="ECO:0000256" key="7">
    <source>
        <dbReference type="ARBA" id="ARBA00023136"/>
    </source>
</evidence>
<feature type="domain" description="ABC transporter" evidence="9">
    <location>
        <begin position="249"/>
        <end position="489"/>
    </location>
</feature>
<reference evidence="10 11" key="1">
    <citation type="submission" date="2019-03" db="EMBL/GenBank/DDBJ databases">
        <title>Genomic Encyclopedia of Type Strains, Phase IV (KMG-IV): sequencing the most valuable type-strain genomes for metagenomic binning, comparative biology and taxonomic classification.</title>
        <authorList>
            <person name="Goeker M."/>
        </authorList>
    </citation>
    <scope>NUCLEOTIDE SEQUENCE [LARGE SCALE GENOMIC DNA]</scope>
    <source>
        <strain evidence="10 11">DSM 24179</strain>
    </source>
</reference>
<keyword evidence="2" id="KW-0813">Transport</keyword>
<dbReference type="PANTHER" id="PTHR48041:SF139">
    <property type="entry name" value="PROTEIN SCARLET"/>
    <property type="match status" value="1"/>
</dbReference>
<feature type="transmembrane region" description="Helical" evidence="8">
    <location>
        <begin position="731"/>
        <end position="752"/>
    </location>
</feature>
<dbReference type="InterPro" id="IPR003593">
    <property type="entry name" value="AAA+_ATPase"/>
</dbReference>
<dbReference type="InterPro" id="IPR050352">
    <property type="entry name" value="ABCG_transporters"/>
</dbReference>
<evidence type="ECO:0000256" key="5">
    <source>
        <dbReference type="ARBA" id="ARBA00022840"/>
    </source>
</evidence>
<dbReference type="PANTHER" id="PTHR48041">
    <property type="entry name" value="ABC TRANSPORTER G FAMILY MEMBER 28"/>
    <property type="match status" value="1"/>
</dbReference>
<protein>
    <submittedName>
        <fullName evidence="10">ABC-type multidrug transport system ATPase subunit</fullName>
    </submittedName>
</protein>
<keyword evidence="11" id="KW-1185">Reference proteome</keyword>
<feature type="transmembrane region" description="Helical" evidence="8">
    <location>
        <begin position="626"/>
        <end position="644"/>
    </location>
</feature>
<keyword evidence="3 8" id="KW-0812">Transmembrane</keyword>
<keyword evidence="7 8" id="KW-0472">Membrane</keyword>
<dbReference type="Gene3D" id="3.40.50.300">
    <property type="entry name" value="P-loop containing nucleotide triphosphate hydrolases"/>
    <property type="match status" value="1"/>
</dbReference>
<evidence type="ECO:0000313" key="10">
    <source>
        <dbReference type="EMBL" id="TCO09090.1"/>
    </source>
</evidence>
<dbReference type="RefSeq" id="WP_132432846.1">
    <property type="nucleotide sequence ID" value="NZ_SLWK01000003.1"/>
</dbReference>
<keyword evidence="4" id="KW-0547">Nucleotide-binding</keyword>
<evidence type="ECO:0000256" key="3">
    <source>
        <dbReference type="ARBA" id="ARBA00022692"/>
    </source>
</evidence>
<dbReference type="GO" id="GO:0140359">
    <property type="term" value="F:ABC-type transporter activity"/>
    <property type="evidence" value="ECO:0007669"/>
    <property type="project" value="InterPro"/>
</dbReference>
<dbReference type="Proteomes" id="UP000295221">
    <property type="component" value="Unassembled WGS sequence"/>
</dbReference>
<dbReference type="PROSITE" id="PS00211">
    <property type="entry name" value="ABC_TRANSPORTER_1"/>
    <property type="match status" value="1"/>
</dbReference>
<name>A0A4V6NMR1_9BACT</name>
<dbReference type="InterPro" id="IPR003439">
    <property type="entry name" value="ABC_transporter-like_ATP-bd"/>
</dbReference>
<dbReference type="PROSITE" id="PS50893">
    <property type="entry name" value="ABC_TRANSPORTER_2"/>
    <property type="match status" value="1"/>
</dbReference>
<feature type="transmembrane region" description="Helical" evidence="8">
    <location>
        <begin position="585"/>
        <end position="606"/>
    </location>
</feature>
<keyword evidence="6 8" id="KW-1133">Transmembrane helix</keyword>
<dbReference type="GO" id="GO:0005524">
    <property type="term" value="F:ATP binding"/>
    <property type="evidence" value="ECO:0007669"/>
    <property type="project" value="UniProtKB-KW"/>
</dbReference>